<evidence type="ECO:0000313" key="2">
    <source>
        <dbReference type="Proteomes" id="UP000316426"/>
    </source>
</evidence>
<dbReference type="AlphaFoldDB" id="A0A518K2U3"/>
<gene>
    <name evidence="1" type="ORF">Spa11_02940</name>
</gene>
<accession>A0A518K2U3</accession>
<sequence>MKKVIALCIATTVITSVTGCGCCRRFRDFICRGAFCGGNSAVAAPAPVAYAPAPMPMAYDPGCSYAGADPGCGYMTAYPQMDSGWTSGQACESCSGGYSMPSNGVLIDPNAGSLPGPAPVQ</sequence>
<evidence type="ECO:0000313" key="1">
    <source>
        <dbReference type="EMBL" id="QDV72123.1"/>
    </source>
</evidence>
<dbReference type="PROSITE" id="PS51257">
    <property type="entry name" value="PROKAR_LIPOPROTEIN"/>
    <property type="match status" value="1"/>
</dbReference>
<dbReference type="EMBL" id="CP036349">
    <property type="protein sequence ID" value="QDV72123.1"/>
    <property type="molecule type" value="Genomic_DNA"/>
</dbReference>
<dbReference type="Proteomes" id="UP000316426">
    <property type="component" value="Chromosome"/>
</dbReference>
<reference evidence="1 2" key="1">
    <citation type="submission" date="2019-02" db="EMBL/GenBank/DDBJ databases">
        <title>Deep-cultivation of Planctomycetes and their phenomic and genomic characterization uncovers novel biology.</title>
        <authorList>
            <person name="Wiegand S."/>
            <person name="Jogler M."/>
            <person name="Boedeker C."/>
            <person name="Pinto D."/>
            <person name="Vollmers J."/>
            <person name="Rivas-Marin E."/>
            <person name="Kohn T."/>
            <person name="Peeters S.H."/>
            <person name="Heuer A."/>
            <person name="Rast P."/>
            <person name="Oberbeckmann S."/>
            <person name="Bunk B."/>
            <person name="Jeske O."/>
            <person name="Meyerdierks A."/>
            <person name="Storesund J.E."/>
            <person name="Kallscheuer N."/>
            <person name="Luecker S."/>
            <person name="Lage O.M."/>
            <person name="Pohl T."/>
            <person name="Merkel B.J."/>
            <person name="Hornburger P."/>
            <person name="Mueller R.-W."/>
            <person name="Bruemmer F."/>
            <person name="Labrenz M."/>
            <person name="Spormann A.M."/>
            <person name="Op den Camp H."/>
            <person name="Overmann J."/>
            <person name="Amann R."/>
            <person name="Jetten M.S.M."/>
            <person name="Mascher T."/>
            <person name="Medema M.H."/>
            <person name="Devos D.P."/>
            <person name="Kaster A.-K."/>
            <person name="Ovreas L."/>
            <person name="Rohde M."/>
            <person name="Galperin M.Y."/>
            <person name="Jogler C."/>
        </authorList>
    </citation>
    <scope>NUCLEOTIDE SEQUENCE [LARGE SCALE GENOMIC DNA]</scope>
    <source>
        <strain evidence="1 2">Spa11</strain>
    </source>
</reference>
<proteinExistence type="predicted"/>
<dbReference type="RefSeq" id="WP_145105825.1">
    <property type="nucleotide sequence ID" value="NZ_CP036349.1"/>
</dbReference>
<organism evidence="1 2">
    <name type="scientific">Botrimarina mediterranea</name>
    <dbReference type="NCBI Taxonomy" id="2528022"/>
    <lineage>
        <taxon>Bacteria</taxon>
        <taxon>Pseudomonadati</taxon>
        <taxon>Planctomycetota</taxon>
        <taxon>Planctomycetia</taxon>
        <taxon>Pirellulales</taxon>
        <taxon>Lacipirellulaceae</taxon>
        <taxon>Botrimarina</taxon>
    </lineage>
</organism>
<protein>
    <submittedName>
        <fullName evidence="1">Uncharacterized protein</fullName>
    </submittedName>
</protein>
<dbReference type="KEGG" id="bmei:Spa11_02940"/>
<name>A0A518K2U3_9BACT</name>
<keyword evidence="2" id="KW-1185">Reference proteome</keyword>